<keyword evidence="2" id="KW-1185">Reference proteome</keyword>
<name>A0A1N7J5F6_9GAMM</name>
<dbReference type="AlphaFoldDB" id="A0A1N7J5F6"/>
<protein>
    <submittedName>
        <fullName evidence="1">Uncharacterized protein</fullName>
    </submittedName>
</protein>
<proteinExistence type="predicted"/>
<dbReference type="EMBL" id="FTOE01000001">
    <property type="protein sequence ID" value="SIS44544.1"/>
    <property type="molecule type" value="Genomic_DNA"/>
</dbReference>
<dbReference type="RefSeq" id="WP_054342808.1">
    <property type="nucleotide sequence ID" value="NZ_FTOE01000001.1"/>
</dbReference>
<evidence type="ECO:0000313" key="2">
    <source>
        <dbReference type="Proteomes" id="UP000185999"/>
    </source>
</evidence>
<organism evidence="1 2">
    <name type="scientific">Neptunomonas antarctica</name>
    <dbReference type="NCBI Taxonomy" id="619304"/>
    <lineage>
        <taxon>Bacteria</taxon>
        <taxon>Pseudomonadati</taxon>
        <taxon>Pseudomonadota</taxon>
        <taxon>Gammaproteobacteria</taxon>
        <taxon>Oceanospirillales</taxon>
        <taxon>Oceanospirillaceae</taxon>
        <taxon>Neptunomonas</taxon>
    </lineage>
</organism>
<dbReference type="OrthoDB" id="1525375at2"/>
<accession>A0A1N7J5F6</accession>
<gene>
    <name evidence="1" type="ORF">SAMN05421760_101639</name>
</gene>
<dbReference type="Proteomes" id="UP000185999">
    <property type="component" value="Unassembled WGS sequence"/>
</dbReference>
<evidence type="ECO:0000313" key="1">
    <source>
        <dbReference type="EMBL" id="SIS44544.1"/>
    </source>
</evidence>
<reference evidence="2" key="1">
    <citation type="submission" date="2017-01" db="EMBL/GenBank/DDBJ databases">
        <authorList>
            <person name="Varghese N."/>
            <person name="Submissions S."/>
        </authorList>
    </citation>
    <scope>NUCLEOTIDE SEQUENCE [LARGE SCALE GENOMIC DNA]</scope>
    <source>
        <strain evidence="2">DSM 22306</strain>
    </source>
</reference>
<sequence length="321" mass="35998">MTPEIKIIHQLAVNEIFEITSTTESDLKAWVVNGQYLMSKKLVPAAKNRATSFELDFKHSDILHASLANDCNRFAQAAIESMWSVGKVDKLPKSTGWAAVQMYYSAFFAAHAILRIYGRACTQLEPNHVNKVFEIASATQFDDGVSSIESGFYFSLISNGEIKFKKLKESHADTWSSFSTLLTWLIDNISSTTGLGLHKSDAITFLSEIKAIIHSSGAAKGNWLSQIRNKVNYQHSHGVWFPYKFALHNNEAVLRNAEWLKEPKSFDLGVSHNDISKLYSVSNTILSLMYQLMKYGYERSGKVSVPLTNGTFRLVNQIQVA</sequence>